<dbReference type="EMBL" id="JBHSEH010000024">
    <property type="protein sequence ID" value="MFC4427777.1"/>
    <property type="molecule type" value="Genomic_DNA"/>
</dbReference>
<name>A0ABV8XT17_9DEIO</name>
<accession>A0ABV8XT17</accession>
<reference evidence="3" key="1">
    <citation type="journal article" date="2019" name="Int. J. Syst. Evol. Microbiol.">
        <title>The Global Catalogue of Microorganisms (GCM) 10K type strain sequencing project: providing services to taxonomists for standard genome sequencing and annotation.</title>
        <authorList>
            <consortium name="The Broad Institute Genomics Platform"/>
            <consortium name="The Broad Institute Genome Sequencing Center for Infectious Disease"/>
            <person name="Wu L."/>
            <person name="Ma J."/>
        </authorList>
    </citation>
    <scope>NUCLEOTIDE SEQUENCE [LARGE SCALE GENOMIC DNA]</scope>
    <source>
        <strain evidence="3">CCUG 56029</strain>
    </source>
</reference>
<dbReference type="Proteomes" id="UP001595998">
    <property type="component" value="Unassembled WGS sequence"/>
</dbReference>
<evidence type="ECO:0008006" key="4">
    <source>
        <dbReference type="Google" id="ProtNLM"/>
    </source>
</evidence>
<evidence type="ECO:0000313" key="3">
    <source>
        <dbReference type="Proteomes" id="UP001595998"/>
    </source>
</evidence>
<evidence type="ECO:0000313" key="2">
    <source>
        <dbReference type="EMBL" id="MFC4427777.1"/>
    </source>
</evidence>
<organism evidence="2 3">
    <name type="scientific">Deinococcus navajonensis</name>
    <dbReference type="NCBI Taxonomy" id="309884"/>
    <lineage>
        <taxon>Bacteria</taxon>
        <taxon>Thermotogati</taxon>
        <taxon>Deinococcota</taxon>
        <taxon>Deinococci</taxon>
        <taxon>Deinococcales</taxon>
        <taxon>Deinococcaceae</taxon>
        <taxon>Deinococcus</taxon>
    </lineage>
</organism>
<evidence type="ECO:0000256" key="1">
    <source>
        <dbReference type="SAM" id="SignalP"/>
    </source>
</evidence>
<keyword evidence="1" id="KW-0732">Signal</keyword>
<keyword evidence="3" id="KW-1185">Reference proteome</keyword>
<comment type="caution">
    <text evidence="2">The sequence shown here is derived from an EMBL/GenBank/DDBJ whole genome shotgun (WGS) entry which is preliminary data.</text>
</comment>
<proteinExistence type="predicted"/>
<gene>
    <name evidence="2" type="ORF">ACFOZ9_16280</name>
</gene>
<feature type="chain" id="PRO_5047500177" description="DUF5666 domain-containing protein" evidence="1">
    <location>
        <begin position="22"/>
        <end position="277"/>
    </location>
</feature>
<sequence>MRMTLKSVLVLGALVMGSAQAVNTTASTYASATAAAQVQSAALLNAQGQTVGTISQTGQIMASGALETATQVRVMFAGGLSKTYALASRLNAGARATADVLVVRSGNSMLNLGSAIRTDLQARAEAGVRAAQTLNGRTVTLIGTQGQVIGTFLADGTVRITGDLRQATDVVVSLGNEQRVTYDLAGQVLASADGSVNLSSVTVSEQGRSVALTSVLGRLGASVKSSAGGSGPASGDISVGGSAGGNASVGGGSGSGSAGGGISIGIGVGVGIGIGGK</sequence>
<feature type="signal peptide" evidence="1">
    <location>
        <begin position="1"/>
        <end position="21"/>
    </location>
</feature>
<protein>
    <recommendedName>
        <fullName evidence="4">DUF5666 domain-containing protein</fullName>
    </recommendedName>
</protein>
<dbReference type="RefSeq" id="WP_380041593.1">
    <property type="nucleotide sequence ID" value="NZ_JBHSEH010000024.1"/>
</dbReference>